<comment type="caution">
    <text evidence="2">The sequence shown here is derived from an EMBL/GenBank/DDBJ whole genome shotgun (WGS) entry which is preliminary data.</text>
</comment>
<keyword evidence="1" id="KW-1133">Transmembrane helix</keyword>
<dbReference type="Proteomes" id="UP000646844">
    <property type="component" value="Unassembled WGS sequence"/>
</dbReference>
<gene>
    <name evidence="2" type="ORF">HA332_02870</name>
</gene>
<dbReference type="AlphaFoldDB" id="A0A832TCD7"/>
<dbReference type="GeneID" id="1459780"/>
<dbReference type="RefSeq" id="WP_010979793.1">
    <property type="nucleotide sequence ID" value="NZ_BAABQO010000013.1"/>
</dbReference>
<keyword evidence="1" id="KW-0812">Transmembrane</keyword>
<dbReference type="EMBL" id="DUJO01000013">
    <property type="protein sequence ID" value="HII73344.1"/>
    <property type="molecule type" value="Genomic_DNA"/>
</dbReference>
<protein>
    <recommendedName>
        <fullName evidence="4">DUF5658 domain-containing protein</fullName>
    </recommendedName>
</protein>
<evidence type="ECO:0000313" key="3">
    <source>
        <dbReference type="Proteomes" id="UP000646844"/>
    </source>
</evidence>
<dbReference type="OMA" id="NDYWTTI"/>
<keyword evidence="1" id="KW-0472">Membrane</keyword>
<feature type="transmembrane region" description="Helical" evidence="1">
    <location>
        <begin position="49"/>
        <end position="69"/>
    </location>
</feature>
<proteinExistence type="predicted"/>
<sequence length="103" mass="11781">MTLNLIYDLISFFGFQFNDFWSTVLGLRVGAVEHNPLARSVSKSWITLALYKFGLAGLAFYLIFLTIPINIIRTYIIIAADELECLVTLNNILVIKQHKMNKK</sequence>
<reference evidence="2" key="1">
    <citation type="journal article" date="2020" name="bioRxiv">
        <title>A rank-normalized archaeal taxonomy based on genome phylogeny resolves widespread incomplete and uneven classifications.</title>
        <authorList>
            <person name="Rinke C."/>
            <person name="Chuvochina M."/>
            <person name="Mussig A.J."/>
            <person name="Chaumeil P.-A."/>
            <person name="Waite D.W."/>
            <person name="Whitman W.B."/>
            <person name="Parks D.H."/>
            <person name="Hugenholtz P."/>
        </authorList>
    </citation>
    <scope>NUCLEOTIDE SEQUENCE</scope>
    <source>
        <strain evidence="2">UBA8838</strain>
    </source>
</reference>
<organism evidence="2 3">
    <name type="scientific">Sulfurisphaera tokodaii</name>
    <dbReference type="NCBI Taxonomy" id="111955"/>
    <lineage>
        <taxon>Archaea</taxon>
        <taxon>Thermoproteota</taxon>
        <taxon>Thermoprotei</taxon>
        <taxon>Sulfolobales</taxon>
        <taxon>Sulfolobaceae</taxon>
        <taxon>Sulfurisphaera</taxon>
    </lineage>
</organism>
<feature type="transmembrane region" description="Helical" evidence="1">
    <location>
        <begin position="75"/>
        <end position="95"/>
    </location>
</feature>
<name>A0A832TCD7_9CREN</name>
<evidence type="ECO:0008006" key="4">
    <source>
        <dbReference type="Google" id="ProtNLM"/>
    </source>
</evidence>
<evidence type="ECO:0000256" key="1">
    <source>
        <dbReference type="SAM" id="Phobius"/>
    </source>
</evidence>
<accession>A0A832TCD7</accession>
<evidence type="ECO:0000313" key="2">
    <source>
        <dbReference type="EMBL" id="HII73344.1"/>
    </source>
</evidence>